<evidence type="ECO:0000256" key="5">
    <source>
        <dbReference type="ARBA" id="ARBA00022723"/>
    </source>
</evidence>
<feature type="binding site" evidence="14">
    <location>
        <position position="663"/>
    </location>
    <ligand>
        <name>ATP</name>
        <dbReference type="ChEBI" id="CHEBI:30616"/>
    </ligand>
</feature>
<feature type="transmembrane region" description="Helical" evidence="16">
    <location>
        <begin position="868"/>
        <end position="888"/>
    </location>
</feature>
<evidence type="ECO:0000256" key="8">
    <source>
        <dbReference type="ARBA" id="ARBA00022842"/>
    </source>
</evidence>
<feature type="transmembrane region" description="Helical" evidence="16">
    <location>
        <begin position="47"/>
        <end position="66"/>
    </location>
</feature>
<evidence type="ECO:0000313" key="19">
    <source>
        <dbReference type="Proteomes" id="UP000515203"/>
    </source>
</evidence>
<feature type="binding site" evidence="14">
    <location>
        <position position="356"/>
    </location>
    <ligand>
        <name>ATP</name>
        <dbReference type="ChEBI" id="CHEBI:30616"/>
    </ligand>
</feature>
<dbReference type="Proteomes" id="UP000515203">
    <property type="component" value="Unplaced"/>
</dbReference>
<dbReference type="SUPFAM" id="SSF81665">
    <property type="entry name" value="Calcium ATPase, transmembrane domain M"/>
    <property type="match status" value="1"/>
</dbReference>
<feature type="domain" description="P-type ATPase N-terminal" evidence="17">
    <location>
        <begin position="18"/>
        <end position="81"/>
    </location>
</feature>
<dbReference type="InterPro" id="IPR023298">
    <property type="entry name" value="ATPase_P-typ_TM_dom_sf"/>
</dbReference>
<feature type="transmembrane region" description="Helical" evidence="16">
    <location>
        <begin position="78"/>
        <end position="97"/>
    </location>
</feature>
<comment type="similarity">
    <text evidence="3 16">Belongs to the cation transport ATPase (P-type) (TC 3.A.3) family. Type IV subfamily.</text>
</comment>
<evidence type="ECO:0000256" key="10">
    <source>
        <dbReference type="ARBA" id="ARBA00022989"/>
    </source>
</evidence>
<dbReference type="InterPro" id="IPR023214">
    <property type="entry name" value="HAD_sf"/>
</dbReference>
<dbReference type="InterPro" id="IPR018303">
    <property type="entry name" value="ATPase_P-typ_P_site"/>
</dbReference>
<dbReference type="NCBIfam" id="TIGR01652">
    <property type="entry name" value="ATPase-Plipid"/>
    <property type="match status" value="1"/>
</dbReference>
<organism evidence="19 20">
    <name type="scientific">Octodon degus</name>
    <name type="common">Degu</name>
    <name type="synonym">Sciurus degus</name>
    <dbReference type="NCBI Taxonomy" id="10160"/>
    <lineage>
        <taxon>Eukaryota</taxon>
        <taxon>Metazoa</taxon>
        <taxon>Chordata</taxon>
        <taxon>Craniata</taxon>
        <taxon>Vertebrata</taxon>
        <taxon>Euteleostomi</taxon>
        <taxon>Mammalia</taxon>
        <taxon>Eutheria</taxon>
        <taxon>Euarchontoglires</taxon>
        <taxon>Glires</taxon>
        <taxon>Rodentia</taxon>
        <taxon>Hystricomorpha</taxon>
        <taxon>Octodontidae</taxon>
        <taxon>Octodon</taxon>
    </lineage>
</organism>
<dbReference type="FunFam" id="3.40.50.1000:FF:000410">
    <property type="match status" value="1"/>
</dbReference>
<feature type="transmembrane region" description="Helical" evidence="16">
    <location>
        <begin position="726"/>
        <end position="747"/>
    </location>
</feature>
<accession>A0A6P6EFP8</accession>
<dbReference type="SUPFAM" id="SSF56784">
    <property type="entry name" value="HAD-like"/>
    <property type="match status" value="1"/>
</dbReference>
<comment type="catalytic activity">
    <reaction evidence="12 16">
        <text>ATP + H2O + phospholipidSide 1 = ADP + phosphate + phospholipidSide 2.</text>
        <dbReference type="EC" id="7.6.2.1"/>
    </reaction>
</comment>
<feature type="transmembrane region" description="Helical" evidence="16">
    <location>
        <begin position="900"/>
        <end position="923"/>
    </location>
</feature>
<dbReference type="PANTHER" id="PTHR24092">
    <property type="entry name" value="PROBABLE PHOSPHOLIPID-TRANSPORTING ATPASE"/>
    <property type="match status" value="1"/>
</dbReference>
<feature type="binding site" evidence="14">
    <location>
        <position position="499"/>
    </location>
    <ligand>
        <name>ATP</name>
        <dbReference type="ChEBI" id="CHEBI:30616"/>
    </ligand>
</feature>
<dbReference type="GO" id="GO:0016887">
    <property type="term" value="F:ATP hydrolysis activity"/>
    <property type="evidence" value="ECO:0007669"/>
    <property type="project" value="InterPro"/>
</dbReference>
<feature type="binding site" evidence="14">
    <location>
        <position position="634"/>
    </location>
    <ligand>
        <name>ATP</name>
        <dbReference type="ChEBI" id="CHEBI:30616"/>
    </ligand>
</feature>
<dbReference type="OrthoDB" id="9610015at2759"/>
<dbReference type="Gene3D" id="3.40.1110.10">
    <property type="entry name" value="Calcium-transporting ATPase, cytoplasmic domain N"/>
    <property type="match status" value="1"/>
</dbReference>
<dbReference type="Gene3D" id="3.40.50.1000">
    <property type="entry name" value="HAD superfamily/HAD-like"/>
    <property type="match status" value="1"/>
</dbReference>
<evidence type="ECO:0000256" key="9">
    <source>
        <dbReference type="ARBA" id="ARBA00022967"/>
    </source>
</evidence>
<evidence type="ECO:0000256" key="2">
    <source>
        <dbReference type="ARBA" id="ARBA00004141"/>
    </source>
</evidence>
<comment type="subcellular location">
    <subcellularLocation>
        <location evidence="2 16">Membrane</location>
        <topology evidence="2 16">Multi-pass membrane protein</topology>
    </subcellularLocation>
</comment>
<dbReference type="InterPro" id="IPR006539">
    <property type="entry name" value="P-type_ATPase_IV"/>
</dbReference>
<dbReference type="NCBIfam" id="TIGR01494">
    <property type="entry name" value="ATPase_P-type"/>
    <property type="match status" value="2"/>
</dbReference>
<feature type="binding site" evidence="15">
    <location>
        <position position="357"/>
    </location>
    <ligand>
        <name>Mg(2+)</name>
        <dbReference type="ChEBI" id="CHEBI:18420"/>
    </ligand>
</feature>
<dbReference type="SUPFAM" id="SSF81660">
    <property type="entry name" value="Metal cation-transporting ATPase, ATP-binding domain N"/>
    <property type="match status" value="1"/>
</dbReference>
<name>A0A6P6EFP8_OCTDE</name>
<keyword evidence="19" id="KW-1185">Reference proteome</keyword>
<keyword evidence="9 16" id="KW-1278">Translocase</keyword>
<dbReference type="InParanoid" id="A0A6P6EFP8"/>
<feature type="binding site" evidence="14">
    <location>
        <position position="532"/>
    </location>
    <ligand>
        <name>ATP</name>
        <dbReference type="ChEBI" id="CHEBI:30616"/>
    </ligand>
</feature>
<keyword evidence="6 14" id="KW-0547">Nucleotide-binding</keyword>
<dbReference type="PROSITE" id="PS00154">
    <property type="entry name" value="ATPASE_E1_E2"/>
    <property type="match status" value="1"/>
</dbReference>
<evidence type="ECO:0000256" key="16">
    <source>
        <dbReference type="RuleBase" id="RU362033"/>
    </source>
</evidence>
<feature type="transmembrane region" description="Helical" evidence="16">
    <location>
        <begin position="285"/>
        <end position="309"/>
    </location>
</feature>
<sequence>MGWQRYRQGLEVSNHRTIYINDHLKNNFCPNWIRTAKYSKWSFLPRYLYLQFSKAANAFFLFISILQQIPDVSPTGKYTTLLPLMIILTVSGIKEIIEDYKRHMADRLVNKKTVLALESGKCKVNALADEAFLIDDAFYLCPLLALPETAGVQTEKQLLSISGKIECEGPNCHFSCFTGTLYITDRSPVPIGPDQVLLRGTQLRNTQWIIGIVIYTGFETKFMQNAVKSPLKRPKVEKVTNVQIHALFLLLLVMSLVSFVGALFWRRAHSADMWYLKRREEKSHAFGFDILVFIILYHNLIPVSLLVTLEIVKFIQAQFINWDEDMHYKENGVYAVARTSNLNEELGQVKYLFSDKTGTLTCNRMTFKKCSIAGIPYSQSSSRELNDPTLLANIKNGHPTEEYIKEFFILLCVCNTVLPERDGNNIIYQASSPDEAALVKGAKNLGFVFTMRTPYTVTIQAMGEEYTFEILNILEFSSNRKRMSIIVRTPTGQLRLYCKGADTVIYERLSKDSLFMEETLTHLKLFATEGLRTLCVAYADLSEEQYQHWLMDYKSASIVLQNRIQRLEECYDTIEKTTHHMIYQNCQDLGNMLGKENDLALIIDGETLKYAMGIGIKTDFLNLALSCRAVLCCRLSPLQKAEIVDMVKKNVRAITLAIGDGANDVGMIQRAHVGVGISGNEGMQATNNSDYAIAQFSYLEKLLLVHGTWNYFRVTKCILYCFYKNVVLYIIGLWFTFVNGFSGQVLFDNWCISLYNVIFTSLPPFTLGIFEQCCSQKDLLKYPQLYTISQKGKTFNARVFWIECLNALAHSFILFWFPTKMLEHDMVLQHGFTTDYLFLGNFIYTYVVVTVCLKAGLETMFWTKFSHLAIWGSIIIWFVCFTIYSHFWPTIPIAPEMAGQARMILICPYFWLGFFVVPATCLIKDIVWKSIRNTQKGSLPLNSQQLESSKAKGFEFSSVFEKR</sequence>
<feature type="domain" description="P-type ATPase C-terminal" evidence="18">
    <location>
        <begin position="687"/>
        <end position="934"/>
    </location>
</feature>
<feature type="transmembrane region" description="Helical" evidence="16">
    <location>
        <begin position="795"/>
        <end position="817"/>
    </location>
</feature>
<keyword evidence="7 14" id="KW-0067">ATP-binding</keyword>
<feature type="binding site" evidence="14">
    <location>
        <position position="476"/>
    </location>
    <ligand>
        <name>ATP</name>
        <dbReference type="ChEBI" id="CHEBI:30616"/>
    </ligand>
</feature>
<evidence type="ECO:0000259" key="17">
    <source>
        <dbReference type="Pfam" id="PF16209"/>
    </source>
</evidence>
<evidence type="ECO:0000259" key="18">
    <source>
        <dbReference type="Pfam" id="PF16212"/>
    </source>
</evidence>
<dbReference type="Pfam" id="PF16212">
    <property type="entry name" value="PhoLip_ATPase_C"/>
    <property type="match status" value="1"/>
</dbReference>
<evidence type="ECO:0000256" key="14">
    <source>
        <dbReference type="PIRSR" id="PIRSR606539-2"/>
    </source>
</evidence>
<dbReference type="GO" id="GO:0005802">
    <property type="term" value="C:trans-Golgi network"/>
    <property type="evidence" value="ECO:0007669"/>
    <property type="project" value="TreeGrafter"/>
</dbReference>
<keyword evidence="5 15" id="KW-0479">Metal-binding</keyword>
<keyword evidence="8 15" id="KW-0460">Magnesium</keyword>
<feature type="transmembrane region" description="Helical" evidence="16">
    <location>
        <begin position="242"/>
        <end position="265"/>
    </location>
</feature>
<feature type="binding site" evidence="14">
    <location>
        <position position="357"/>
    </location>
    <ligand>
        <name>ATP</name>
        <dbReference type="ChEBI" id="CHEBI:30616"/>
    </ligand>
</feature>
<dbReference type="GO" id="GO:0005524">
    <property type="term" value="F:ATP binding"/>
    <property type="evidence" value="ECO:0007669"/>
    <property type="project" value="UniProtKB-UniRule"/>
</dbReference>
<evidence type="ECO:0000256" key="12">
    <source>
        <dbReference type="ARBA" id="ARBA00034036"/>
    </source>
</evidence>
<dbReference type="RefSeq" id="XP_023570818.1">
    <property type="nucleotide sequence ID" value="XM_023715050.1"/>
</dbReference>
<protein>
    <recommendedName>
        <fullName evidence="16">Phospholipid-transporting ATPase</fullName>
        <ecNumber evidence="16">7.6.2.1</ecNumber>
    </recommendedName>
</protein>
<evidence type="ECO:0000256" key="13">
    <source>
        <dbReference type="PIRSR" id="PIRSR606539-1"/>
    </source>
</evidence>
<keyword evidence="10 16" id="KW-1133">Transmembrane helix</keyword>
<gene>
    <name evidence="20" type="primary">LOC101571837</name>
</gene>
<dbReference type="GO" id="GO:0005886">
    <property type="term" value="C:plasma membrane"/>
    <property type="evidence" value="ECO:0007669"/>
    <property type="project" value="TreeGrafter"/>
</dbReference>
<feature type="transmembrane region" description="Helical" evidence="16">
    <location>
        <begin position="753"/>
        <end position="774"/>
    </location>
</feature>
<feature type="binding site" evidence="15">
    <location>
        <position position="664"/>
    </location>
    <ligand>
        <name>Mg(2+)</name>
        <dbReference type="ChEBI" id="CHEBI:18420"/>
    </ligand>
</feature>
<dbReference type="Pfam" id="PF16209">
    <property type="entry name" value="PhoLip_ATPase_N"/>
    <property type="match status" value="1"/>
</dbReference>
<evidence type="ECO:0000313" key="20">
    <source>
        <dbReference type="RefSeq" id="XP_023570818.1"/>
    </source>
</evidence>
<evidence type="ECO:0000256" key="15">
    <source>
        <dbReference type="PIRSR" id="PIRSR606539-3"/>
    </source>
</evidence>
<reference evidence="20" key="1">
    <citation type="submission" date="2025-08" db="UniProtKB">
        <authorList>
            <consortium name="RefSeq"/>
        </authorList>
    </citation>
    <scope>IDENTIFICATION</scope>
</reference>
<evidence type="ECO:0000256" key="1">
    <source>
        <dbReference type="ARBA" id="ARBA00001946"/>
    </source>
</evidence>
<dbReference type="AlphaFoldDB" id="A0A6P6EFP8"/>
<dbReference type="InterPro" id="IPR023299">
    <property type="entry name" value="ATPase_P-typ_cyto_dom_N"/>
</dbReference>
<dbReference type="GO" id="GO:0048666">
    <property type="term" value="P:neuron development"/>
    <property type="evidence" value="ECO:0007669"/>
    <property type="project" value="TreeGrafter"/>
</dbReference>
<evidence type="ECO:0000256" key="7">
    <source>
        <dbReference type="ARBA" id="ARBA00022840"/>
    </source>
</evidence>
<evidence type="ECO:0000256" key="4">
    <source>
        <dbReference type="ARBA" id="ARBA00022692"/>
    </source>
</evidence>
<dbReference type="EC" id="7.6.2.1" evidence="16"/>
<feature type="binding site" evidence="14">
    <location>
        <position position="664"/>
    </location>
    <ligand>
        <name>ATP</name>
        <dbReference type="ChEBI" id="CHEBI:30616"/>
    </ligand>
</feature>
<feature type="binding site" evidence="15">
    <location>
        <position position="355"/>
    </location>
    <ligand>
        <name>Mg(2+)</name>
        <dbReference type="ChEBI" id="CHEBI:18420"/>
    </ligand>
</feature>
<dbReference type="FunFam" id="3.40.1110.10:FF:000010">
    <property type="entry name" value="Phospholipid-transporting ATPase"/>
    <property type="match status" value="1"/>
</dbReference>
<feature type="binding site" evidence="14">
    <location>
        <position position="640"/>
    </location>
    <ligand>
        <name>ATP</name>
        <dbReference type="ChEBI" id="CHEBI:30616"/>
    </ligand>
</feature>
<evidence type="ECO:0000256" key="3">
    <source>
        <dbReference type="ARBA" id="ARBA00008109"/>
    </source>
</evidence>
<feature type="binding site" evidence="14">
    <location>
        <position position="355"/>
    </location>
    <ligand>
        <name>ATP</name>
        <dbReference type="ChEBI" id="CHEBI:30616"/>
    </ligand>
</feature>
<dbReference type="GO" id="GO:0045332">
    <property type="term" value="P:phospholipid translocation"/>
    <property type="evidence" value="ECO:0007669"/>
    <property type="project" value="TreeGrafter"/>
</dbReference>
<dbReference type="PRINTS" id="PR00119">
    <property type="entry name" value="CATATPASE"/>
</dbReference>
<evidence type="ECO:0000256" key="11">
    <source>
        <dbReference type="ARBA" id="ARBA00023136"/>
    </source>
</evidence>
<evidence type="ECO:0000256" key="6">
    <source>
        <dbReference type="ARBA" id="ARBA00022741"/>
    </source>
</evidence>
<dbReference type="InterPro" id="IPR036412">
    <property type="entry name" value="HAD-like_sf"/>
</dbReference>
<keyword evidence="4 16" id="KW-0812">Transmembrane</keyword>
<dbReference type="PANTHER" id="PTHR24092:SF59">
    <property type="entry name" value="PHOSPHOLIPID-TRANSPORTING ATPASE"/>
    <property type="match status" value="1"/>
</dbReference>
<dbReference type="GO" id="GO:0140326">
    <property type="term" value="F:ATPase-coupled intramembrane lipid transporter activity"/>
    <property type="evidence" value="ECO:0007669"/>
    <property type="project" value="UniProtKB-EC"/>
</dbReference>
<feature type="transmembrane region" description="Helical" evidence="16">
    <location>
        <begin position="837"/>
        <end position="856"/>
    </location>
</feature>
<dbReference type="GeneID" id="101571837"/>
<keyword evidence="11 16" id="KW-0472">Membrane</keyword>
<dbReference type="InterPro" id="IPR032631">
    <property type="entry name" value="P-type_ATPase_N"/>
</dbReference>
<dbReference type="GO" id="GO:0000287">
    <property type="term" value="F:magnesium ion binding"/>
    <property type="evidence" value="ECO:0007669"/>
    <property type="project" value="UniProtKB-UniRule"/>
</dbReference>
<feature type="binding site" evidence="15">
    <location>
        <position position="660"/>
    </location>
    <ligand>
        <name>Mg(2+)</name>
        <dbReference type="ChEBI" id="CHEBI:18420"/>
    </ligand>
</feature>
<proteinExistence type="inferred from homology"/>
<dbReference type="InterPro" id="IPR032630">
    <property type="entry name" value="P_typ_ATPase_c"/>
</dbReference>
<feature type="active site" description="4-aspartylphosphate intermediate" evidence="13">
    <location>
        <position position="355"/>
    </location>
</feature>
<dbReference type="InterPro" id="IPR001757">
    <property type="entry name" value="P_typ_ATPase"/>
</dbReference>
<feature type="binding site" evidence="14">
    <location>
        <position position="435"/>
    </location>
    <ligand>
        <name>ATP</name>
        <dbReference type="ChEBI" id="CHEBI:30616"/>
    </ligand>
</feature>
<dbReference type="Pfam" id="PF13246">
    <property type="entry name" value="Cation_ATPase"/>
    <property type="match status" value="1"/>
</dbReference>
<comment type="cofactor">
    <cofactor evidence="1 15">
        <name>Mg(2+)</name>
        <dbReference type="ChEBI" id="CHEBI:18420"/>
    </cofactor>
</comment>